<proteinExistence type="predicted"/>
<protein>
    <submittedName>
        <fullName evidence="1">Uncharacterized protein</fullName>
    </submittedName>
</protein>
<evidence type="ECO:0000313" key="1">
    <source>
        <dbReference type="EMBL" id="MPC16024.1"/>
    </source>
</evidence>
<dbReference type="Proteomes" id="UP000324222">
    <property type="component" value="Unassembled WGS sequence"/>
</dbReference>
<keyword evidence="2" id="KW-1185">Reference proteome</keyword>
<dbReference type="EMBL" id="VSRR010000471">
    <property type="protein sequence ID" value="MPC16024.1"/>
    <property type="molecule type" value="Genomic_DNA"/>
</dbReference>
<name>A0A5B7D4U4_PORTR</name>
<gene>
    <name evidence="1" type="ORF">E2C01_008832</name>
</gene>
<evidence type="ECO:0000313" key="2">
    <source>
        <dbReference type="Proteomes" id="UP000324222"/>
    </source>
</evidence>
<comment type="caution">
    <text evidence="1">The sequence shown here is derived from an EMBL/GenBank/DDBJ whole genome shotgun (WGS) entry which is preliminary data.</text>
</comment>
<reference evidence="1 2" key="1">
    <citation type="submission" date="2019-05" db="EMBL/GenBank/DDBJ databases">
        <title>Another draft genome of Portunus trituberculatus and its Hox gene families provides insights of decapod evolution.</title>
        <authorList>
            <person name="Jeong J.-H."/>
            <person name="Song I."/>
            <person name="Kim S."/>
            <person name="Choi T."/>
            <person name="Kim D."/>
            <person name="Ryu S."/>
            <person name="Kim W."/>
        </authorList>
    </citation>
    <scope>NUCLEOTIDE SEQUENCE [LARGE SCALE GENOMIC DNA]</scope>
    <source>
        <tissue evidence="1">Muscle</tissue>
    </source>
</reference>
<sequence length="83" mass="9397">MWDTAWHSVDRCMVELYPVEEDPHLHRASKDRPPYTPLSKKCYSPVGRQLHLSGKHLSDIRCGNCEKIPQSGGPRSEGLLVQA</sequence>
<dbReference type="AlphaFoldDB" id="A0A5B7D4U4"/>
<accession>A0A5B7D4U4</accession>
<organism evidence="1 2">
    <name type="scientific">Portunus trituberculatus</name>
    <name type="common">Swimming crab</name>
    <name type="synonym">Neptunus trituberculatus</name>
    <dbReference type="NCBI Taxonomy" id="210409"/>
    <lineage>
        <taxon>Eukaryota</taxon>
        <taxon>Metazoa</taxon>
        <taxon>Ecdysozoa</taxon>
        <taxon>Arthropoda</taxon>
        <taxon>Crustacea</taxon>
        <taxon>Multicrustacea</taxon>
        <taxon>Malacostraca</taxon>
        <taxon>Eumalacostraca</taxon>
        <taxon>Eucarida</taxon>
        <taxon>Decapoda</taxon>
        <taxon>Pleocyemata</taxon>
        <taxon>Brachyura</taxon>
        <taxon>Eubrachyura</taxon>
        <taxon>Portunoidea</taxon>
        <taxon>Portunidae</taxon>
        <taxon>Portuninae</taxon>
        <taxon>Portunus</taxon>
    </lineage>
</organism>